<feature type="transmembrane region" description="Helical" evidence="6">
    <location>
        <begin position="516"/>
        <end position="535"/>
    </location>
</feature>
<feature type="transmembrane region" description="Helical" evidence="6">
    <location>
        <begin position="110"/>
        <end position="131"/>
    </location>
</feature>
<keyword evidence="9" id="KW-1185">Reference proteome</keyword>
<evidence type="ECO:0000259" key="7">
    <source>
        <dbReference type="PROSITE" id="PS50850"/>
    </source>
</evidence>
<protein>
    <recommendedName>
        <fullName evidence="7">Major facilitator superfamily (MFS) profile domain-containing protein</fullName>
    </recommendedName>
</protein>
<evidence type="ECO:0000256" key="4">
    <source>
        <dbReference type="ARBA" id="ARBA00022989"/>
    </source>
</evidence>
<dbReference type="Gene3D" id="1.20.1250.20">
    <property type="entry name" value="MFS general substrate transporter like domains"/>
    <property type="match status" value="1"/>
</dbReference>
<evidence type="ECO:0000313" key="9">
    <source>
        <dbReference type="Proteomes" id="UP000256645"/>
    </source>
</evidence>
<feature type="transmembrane region" description="Helical" evidence="6">
    <location>
        <begin position="200"/>
        <end position="224"/>
    </location>
</feature>
<dbReference type="EMBL" id="PDLM01000004">
    <property type="protein sequence ID" value="RDW79500.1"/>
    <property type="molecule type" value="Genomic_DNA"/>
</dbReference>
<keyword evidence="4 6" id="KW-1133">Transmembrane helix</keyword>
<feature type="domain" description="Major facilitator superfamily (MFS) profile" evidence="7">
    <location>
        <begin position="80"/>
        <end position="538"/>
    </location>
</feature>
<organism evidence="8 9">
    <name type="scientific">Coleophoma cylindrospora</name>
    <dbReference type="NCBI Taxonomy" id="1849047"/>
    <lineage>
        <taxon>Eukaryota</taxon>
        <taxon>Fungi</taxon>
        <taxon>Dikarya</taxon>
        <taxon>Ascomycota</taxon>
        <taxon>Pezizomycotina</taxon>
        <taxon>Leotiomycetes</taxon>
        <taxon>Helotiales</taxon>
        <taxon>Dermateaceae</taxon>
        <taxon>Coleophoma</taxon>
    </lineage>
</organism>
<gene>
    <name evidence="8" type="ORF">BP6252_04138</name>
</gene>
<dbReference type="PANTHER" id="PTHR23511:SF5">
    <property type="entry name" value="MAJOR FACILITATOR-TYPE TRANSPORTER HXNZ-RELATED"/>
    <property type="match status" value="1"/>
</dbReference>
<evidence type="ECO:0000256" key="1">
    <source>
        <dbReference type="ARBA" id="ARBA00004141"/>
    </source>
</evidence>
<dbReference type="Pfam" id="PF00083">
    <property type="entry name" value="Sugar_tr"/>
    <property type="match status" value="1"/>
</dbReference>
<comment type="caution">
    <text evidence="8">The sequence shown here is derived from an EMBL/GenBank/DDBJ whole genome shotgun (WGS) entry which is preliminary data.</text>
</comment>
<keyword evidence="5 6" id="KW-0472">Membrane</keyword>
<evidence type="ECO:0000313" key="8">
    <source>
        <dbReference type="EMBL" id="RDW79500.1"/>
    </source>
</evidence>
<feature type="transmembrane region" description="Helical" evidence="6">
    <location>
        <begin position="80"/>
        <end position="98"/>
    </location>
</feature>
<feature type="transmembrane region" description="Helical" evidence="6">
    <location>
        <begin position="452"/>
        <end position="473"/>
    </location>
</feature>
<evidence type="ECO:0000256" key="2">
    <source>
        <dbReference type="ARBA" id="ARBA00022448"/>
    </source>
</evidence>
<dbReference type="PANTHER" id="PTHR23511">
    <property type="entry name" value="SYNAPTIC VESICLE GLYCOPROTEIN 2"/>
    <property type="match status" value="1"/>
</dbReference>
<dbReference type="InterPro" id="IPR036259">
    <property type="entry name" value="MFS_trans_sf"/>
</dbReference>
<feature type="transmembrane region" description="Helical" evidence="6">
    <location>
        <begin position="485"/>
        <end position="504"/>
    </location>
</feature>
<comment type="subcellular location">
    <subcellularLocation>
        <location evidence="1">Membrane</location>
        <topology evidence="1">Multi-pass membrane protein</topology>
    </subcellularLocation>
</comment>
<evidence type="ECO:0000256" key="6">
    <source>
        <dbReference type="SAM" id="Phobius"/>
    </source>
</evidence>
<dbReference type="CDD" id="cd17316">
    <property type="entry name" value="MFS_SV2_like"/>
    <property type="match status" value="1"/>
</dbReference>
<dbReference type="GO" id="GO:0016020">
    <property type="term" value="C:membrane"/>
    <property type="evidence" value="ECO:0007669"/>
    <property type="project" value="UniProtKB-SubCell"/>
</dbReference>
<accession>A0A3D8S061</accession>
<feature type="transmembrane region" description="Helical" evidence="6">
    <location>
        <begin position="398"/>
        <end position="419"/>
    </location>
</feature>
<dbReference type="PROSITE" id="PS50850">
    <property type="entry name" value="MFS"/>
    <property type="match status" value="1"/>
</dbReference>
<dbReference type="GO" id="GO:0022857">
    <property type="term" value="F:transmembrane transporter activity"/>
    <property type="evidence" value="ECO:0007669"/>
    <property type="project" value="InterPro"/>
</dbReference>
<evidence type="ECO:0000256" key="5">
    <source>
        <dbReference type="ARBA" id="ARBA00023136"/>
    </source>
</evidence>
<feature type="transmembrane region" description="Helical" evidence="6">
    <location>
        <begin position="168"/>
        <end position="193"/>
    </location>
</feature>
<feature type="transmembrane region" description="Helical" evidence="6">
    <location>
        <begin position="244"/>
        <end position="266"/>
    </location>
</feature>
<feature type="transmembrane region" description="Helical" evidence="6">
    <location>
        <begin position="352"/>
        <end position="373"/>
    </location>
</feature>
<dbReference type="InterPro" id="IPR005828">
    <property type="entry name" value="MFS_sugar_transport-like"/>
</dbReference>
<reference evidence="8 9" key="1">
    <citation type="journal article" date="2018" name="IMA Fungus">
        <title>IMA Genome-F 9: Draft genome sequence of Annulohypoxylon stygium, Aspergillus mulundensis, Berkeleyomyces basicola (syn. Thielaviopsis basicola), Ceratocystis smalleyi, two Cercospora beticola strains, Coleophoma cylindrospora, Fusarium fracticaudum, Phialophora cf. hyalina, and Morchella septimelata.</title>
        <authorList>
            <person name="Wingfield B.D."/>
            <person name="Bills G.F."/>
            <person name="Dong Y."/>
            <person name="Huang W."/>
            <person name="Nel W.J."/>
            <person name="Swalarsk-Parry B.S."/>
            <person name="Vaghefi N."/>
            <person name="Wilken P.M."/>
            <person name="An Z."/>
            <person name="de Beer Z.W."/>
            <person name="De Vos L."/>
            <person name="Chen L."/>
            <person name="Duong T.A."/>
            <person name="Gao Y."/>
            <person name="Hammerbacher A."/>
            <person name="Kikkert J.R."/>
            <person name="Li Y."/>
            <person name="Li H."/>
            <person name="Li K."/>
            <person name="Li Q."/>
            <person name="Liu X."/>
            <person name="Ma X."/>
            <person name="Naidoo K."/>
            <person name="Pethybridge S.J."/>
            <person name="Sun J."/>
            <person name="Steenkamp E.T."/>
            <person name="van der Nest M.A."/>
            <person name="van Wyk S."/>
            <person name="Wingfield M.J."/>
            <person name="Xiong C."/>
            <person name="Yue Q."/>
            <person name="Zhang X."/>
        </authorList>
    </citation>
    <scope>NUCLEOTIDE SEQUENCE [LARGE SCALE GENOMIC DNA]</scope>
    <source>
        <strain evidence="8 9">BP6252</strain>
    </source>
</reference>
<feature type="transmembrane region" description="Helical" evidence="6">
    <location>
        <begin position="426"/>
        <end position="446"/>
    </location>
</feature>
<keyword evidence="3 6" id="KW-0812">Transmembrane</keyword>
<dbReference type="OrthoDB" id="288590at2759"/>
<dbReference type="AlphaFoldDB" id="A0A3D8S061"/>
<proteinExistence type="predicted"/>
<keyword evidence="2" id="KW-0813">Transport</keyword>
<dbReference type="InterPro" id="IPR020846">
    <property type="entry name" value="MFS_dom"/>
</dbReference>
<sequence>MTTPVPSVAVIDNVDIKEKTAELDALKTIHNVNTEEKGDIKPVPNDQYDQFEIDDAYAQKARLVNDALQTIGMTGWQYKMWALCGFGWIVDNIAGYGLTVTYTPVANEFAIPNVTLTGIAYSLGAFAGAMFWGPMADIIGRRWAFNMTLFLVGIFMIGAGASNSIYTYGVMFGIVGFASGGNVPVASVVYLEFVPASGHYLLTILSAWWSVGAVIDALFAWLFVGNFSCDMTISETCTRAHNMGWRYTLWTVGALVLVLASIRFFFFRFPESPYYLISRGQDAEAIEVIKLIAKKSNRPCNLTLEAFDEINERYGQPATSTTAVLSKSEVFSSQFKQLSWRKLKPLFTKPKLALHTSLVIWIWLAIGLAYPLYSYFLPVYLAAKFTAIDQAATLSSTYRQYCYIAACTVPGPVIAGFVIETRLGRRYTMAVGTICSGVFLYLSTLANTNISVVAWNCVATLVMNFMFAIQYAYTPESFPPTIRATMNGLCAMVGYVCGIAAPVISSQAGVNTNIPVYISGGFFLFTGLVMFALPFETSSSSGFH</sequence>
<dbReference type="Proteomes" id="UP000256645">
    <property type="component" value="Unassembled WGS sequence"/>
</dbReference>
<dbReference type="SUPFAM" id="SSF103473">
    <property type="entry name" value="MFS general substrate transporter"/>
    <property type="match status" value="1"/>
</dbReference>
<name>A0A3D8S061_9HELO</name>
<evidence type="ECO:0000256" key="3">
    <source>
        <dbReference type="ARBA" id="ARBA00022692"/>
    </source>
</evidence>
<feature type="transmembrane region" description="Helical" evidence="6">
    <location>
        <begin position="143"/>
        <end position="162"/>
    </location>
</feature>